<organism evidence="1 2">
    <name type="scientific">Cucumis melo var. makuwa</name>
    <name type="common">Oriental melon</name>
    <dbReference type="NCBI Taxonomy" id="1194695"/>
    <lineage>
        <taxon>Eukaryota</taxon>
        <taxon>Viridiplantae</taxon>
        <taxon>Streptophyta</taxon>
        <taxon>Embryophyta</taxon>
        <taxon>Tracheophyta</taxon>
        <taxon>Spermatophyta</taxon>
        <taxon>Magnoliopsida</taxon>
        <taxon>eudicotyledons</taxon>
        <taxon>Gunneridae</taxon>
        <taxon>Pentapetalae</taxon>
        <taxon>rosids</taxon>
        <taxon>fabids</taxon>
        <taxon>Cucurbitales</taxon>
        <taxon>Cucurbitaceae</taxon>
        <taxon>Benincaseae</taxon>
        <taxon>Cucumis</taxon>
    </lineage>
</organism>
<dbReference type="Proteomes" id="UP000321393">
    <property type="component" value="Unassembled WGS sequence"/>
</dbReference>
<proteinExistence type="predicted"/>
<comment type="caution">
    <text evidence="1">The sequence shown here is derived from an EMBL/GenBank/DDBJ whole genome shotgun (WGS) entry which is preliminary data.</text>
</comment>
<reference evidence="1 2" key="1">
    <citation type="submission" date="2019-08" db="EMBL/GenBank/DDBJ databases">
        <title>Draft genome sequences of two oriental melons (Cucumis melo L. var makuwa).</title>
        <authorList>
            <person name="Kwon S.-Y."/>
        </authorList>
    </citation>
    <scope>NUCLEOTIDE SEQUENCE [LARGE SCALE GENOMIC DNA]</scope>
    <source>
        <strain evidence="2">cv. SW 3</strain>
        <tissue evidence="1">Leaf</tissue>
    </source>
</reference>
<name>A0A5A7UXN9_CUCMM</name>
<dbReference type="AlphaFoldDB" id="A0A5A7UXN9"/>
<evidence type="ECO:0000313" key="2">
    <source>
        <dbReference type="Proteomes" id="UP000321393"/>
    </source>
</evidence>
<dbReference type="EMBL" id="SSTE01005668">
    <property type="protein sequence ID" value="KAA0060632.1"/>
    <property type="molecule type" value="Genomic_DNA"/>
</dbReference>
<accession>A0A5A7UXN9</accession>
<sequence length="78" mass="9054">MRFEPIYTPIATSDPKYRCLMIWTPRRTVATSEISRRLFISFQQGRSSISIALLHTCHAVIHVNFSAEHDYLCDRIAI</sequence>
<gene>
    <name evidence="1" type="ORF">E6C27_scaffold22G005150</name>
</gene>
<evidence type="ECO:0000313" key="1">
    <source>
        <dbReference type="EMBL" id="KAA0060632.1"/>
    </source>
</evidence>
<protein>
    <submittedName>
        <fullName evidence="1">Uncharacterized protein</fullName>
    </submittedName>
</protein>